<name>G8TSV0_SULAD</name>
<organism evidence="2 3">
    <name type="scientific">Sulfobacillus acidophilus (strain ATCC 700253 / DSM 10332 / NAL)</name>
    <dbReference type="NCBI Taxonomy" id="679936"/>
    <lineage>
        <taxon>Bacteria</taxon>
        <taxon>Bacillati</taxon>
        <taxon>Bacillota</taxon>
        <taxon>Clostridia</taxon>
        <taxon>Eubacteriales</taxon>
        <taxon>Clostridiales Family XVII. Incertae Sedis</taxon>
        <taxon>Sulfobacillus</taxon>
    </lineage>
</organism>
<dbReference type="GO" id="GO:0016747">
    <property type="term" value="F:acyltransferase activity, transferring groups other than amino-acyl groups"/>
    <property type="evidence" value="ECO:0007669"/>
    <property type="project" value="InterPro"/>
</dbReference>
<dbReference type="HOGENOM" id="CLU_140876_0_0_9"/>
<accession>G8TSV0</accession>
<evidence type="ECO:0000313" key="3">
    <source>
        <dbReference type="Proteomes" id="UP000005439"/>
    </source>
</evidence>
<evidence type="ECO:0000313" key="2">
    <source>
        <dbReference type="EMBL" id="AEW05565.1"/>
    </source>
</evidence>
<dbReference type="PROSITE" id="PS51186">
    <property type="entry name" value="GNAT"/>
    <property type="match status" value="1"/>
</dbReference>
<dbReference type="KEGG" id="sap:Sulac_2075"/>
<keyword evidence="3" id="KW-1185">Reference proteome</keyword>
<dbReference type="PATRIC" id="fig|679936.5.peg.2140"/>
<dbReference type="Pfam" id="PF00583">
    <property type="entry name" value="Acetyltransf_1"/>
    <property type="match status" value="1"/>
</dbReference>
<dbReference type="AlphaFoldDB" id="G8TSV0"/>
<dbReference type="EMBL" id="CP003179">
    <property type="protein sequence ID" value="AEW05565.1"/>
    <property type="molecule type" value="Genomic_DNA"/>
</dbReference>
<dbReference type="InterPro" id="IPR000182">
    <property type="entry name" value="GNAT_dom"/>
</dbReference>
<dbReference type="STRING" id="679936.Sulac_2075"/>
<evidence type="ECO:0000259" key="1">
    <source>
        <dbReference type="PROSITE" id="PS51186"/>
    </source>
</evidence>
<gene>
    <name evidence="2" type="ordered locus">Sulac_2075</name>
</gene>
<proteinExistence type="predicted"/>
<dbReference type="InterPro" id="IPR016181">
    <property type="entry name" value="Acyl_CoA_acyltransferase"/>
</dbReference>
<reference evidence="2 3" key="2">
    <citation type="journal article" date="2012" name="Stand. Genomic Sci.">
        <title>Complete genome sequence of the moderately thermophilic mineral-sulfide-oxidizing firmicute Sulfobacillus acidophilus type strain (NAL(T)).</title>
        <authorList>
            <person name="Anderson I."/>
            <person name="Chertkov O."/>
            <person name="Chen A."/>
            <person name="Saunders E."/>
            <person name="Lapidus A."/>
            <person name="Nolan M."/>
            <person name="Lucas S."/>
            <person name="Hammon N."/>
            <person name="Deshpande S."/>
            <person name="Cheng J.F."/>
            <person name="Han C."/>
            <person name="Tapia R."/>
            <person name="Goodwin L.A."/>
            <person name="Pitluck S."/>
            <person name="Liolios K."/>
            <person name="Pagani I."/>
            <person name="Ivanova N."/>
            <person name="Mikhailova N."/>
            <person name="Pati A."/>
            <person name="Palaniappan K."/>
            <person name="Land M."/>
            <person name="Pan C."/>
            <person name="Rohde M."/>
            <person name="Pukall R."/>
            <person name="Goker M."/>
            <person name="Detter J.C."/>
            <person name="Woyke T."/>
            <person name="Bristow J."/>
            <person name="Eisen J.A."/>
            <person name="Markowitz V."/>
            <person name="Hugenholtz P."/>
            <person name="Kyrpides N.C."/>
            <person name="Klenk H.P."/>
            <person name="Mavromatis K."/>
        </authorList>
    </citation>
    <scope>NUCLEOTIDE SEQUENCE [LARGE SCALE GENOMIC DNA]</scope>
    <source>
        <strain evidence="3">ATCC 700253 / DSM 10332 / NAL</strain>
    </source>
</reference>
<protein>
    <submittedName>
        <fullName evidence="2">GCN5-related N-acetyltransferase</fullName>
    </submittedName>
</protein>
<sequence length="161" mass="18684">MSWCITPIQASDRPWLRTLWEREWGGLTMVSRGRVHFVDRLPGWIARDRDHRPVGAVTVAQDEKSTEIVSLNALIPRQGIGRQLLLAVETDPEVRRRGRLWLITSNDNLDALAFYLRLGYRLTAIHRDAITRARAQKPSIPLRGHYGIPLWDEWELEKELD</sequence>
<dbReference type="Proteomes" id="UP000005439">
    <property type="component" value="Chromosome"/>
</dbReference>
<feature type="domain" description="N-acetyltransferase" evidence="1">
    <location>
        <begin position="3"/>
        <end position="143"/>
    </location>
</feature>
<dbReference type="SUPFAM" id="SSF55729">
    <property type="entry name" value="Acyl-CoA N-acyltransferases (Nat)"/>
    <property type="match status" value="1"/>
</dbReference>
<reference evidence="3" key="1">
    <citation type="submission" date="2011-12" db="EMBL/GenBank/DDBJ databases">
        <title>The complete genome of chromosome of Sulfobacillus acidophilus DSM 10332.</title>
        <authorList>
            <person name="Lucas S."/>
            <person name="Han J."/>
            <person name="Lapidus A."/>
            <person name="Bruce D."/>
            <person name="Goodwin L."/>
            <person name="Pitluck S."/>
            <person name="Peters L."/>
            <person name="Kyrpides N."/>
            <person name="Mavromatis K."/>
            <person name="Ivanova N."/>
            <person name="Mikhailova N."/>
            <person name="Chertkov O."/>
            <person name="Saunders E."/>
            <person name="Detter J.C."/>
            <person name="Tapia R."/>
            <person name="Han C."/>
            <person name="Land M."/>
            <person name="Hauser L."/>
            <person name="Markowitz V."/>
            <person name="Cheng J.-F."/>
            <person name="Hugenholtz P."/>
            <person name="Woyke T."/>
            <person name="Wu D."/>
            <person name="Pukall R."/>
            <person name="Gehrich-Schroeter G."/>
            <person name="Schneider S."/>
            <person name="Klenk H.-P."/>
            <person name="Eisen J.A."/>
        </authorList>
    </citation>
    <scope>NUCLEOTIDE SEQUENCE [LARGE SCALE GENOMIC DNA]</scope>
    <source>
        <strain evidence="3">ATCC 700253 / DSM 10332 / NAL</strain>
    </source>
</reference>
<dbReference type="Gene3D" id="3.40.630.30">
    <property type="match status" value="1"/>
</dbReference>